<evidence type="ECO:0000313" key="4">
    <source>
        <dbReference type="EMBL" id="KAE8037783.1"/>
    </source>
</evidence>
<keyword evidence="2 3" id="KW-0808">Transferase</keyword>
<keyword evidence="3" id="KW-0328">Glycosyltransferase</keyword>
<dbReference type="CDD" id="cd03784">
    <property type="entry name" value="GT1_Gtf-like"/>
    <property type="match status" value="1"/>
</dbReference>
<evidence type="ECO:0000256" key="3">
    <source>
        <dbReference type="RuleBase" id="RU003718"/>
    </source>
</evidence>
<dbReference type="PANTHER" id="PTHR11926:SF774">
    <property type="entry name" value="UDP-GLYCOSYLTRANSFERASE 85A1-RELATED"/>
    <property type="match status" value="1"/>
</dbReference>
<evidence type="ECO:0000256" key="1">
    <source>
        <dbReference type="ARBA" id="ARBA00009995"/>
    </source>
</evidence>
<evidence type="ECO:0000256" key="2">
    <source>
        <dbReference type="ARBA" id="ARBA00022679"/>
    </source>
</evidence>
<accession>A0A660KN06</accession>
<gene>
    <name evidence="4" type="ORF">FH972_010345</name>
</gene>
<evidence type="ECO:0008006" key="6">
    <source>
        <dbReference type="Google" id="ProtNLM"/>
    </source>
</evidence>
<comment type="similarity">
    <text evidence="1 3">Belongs to the UDP-glycosyltransferase family.</text>
</comment>
<dbReference type="EMBL" id="CM017324">
    <property type="protein sequence ID" value="KAE8037783.1"/>
    <property type="molecule type" value="Genomic_DNA"/>
</dbReference>
<dbReference type="PANTHER" id="PTHR11926">
    <property type="entry name" value="GLUCOSYL/GLUCURONOSYL TRANSFERASES"/>
    <property type="match status" value="1"/>
</dbReference>
<protein>
    <recommendedName>
        <fullName evidence="6">UDP-glycosyltransferases domain-containing protein</fullName>
    </recommendedName>
</protein>
<reference evidence="4 5" key="1">
    <citation type="submission" date="2019-06" db="EMBL/GenBank/DDBJ databases">
        <title>A chromosomal-level reference genome of Carpinus fangiana (Coryloideae, Betulaceae).</title>
        <authorList>
            <person name="Yang X."/>
            <person name="Wang Z."/>
            <person name="Zhang L."/>
            <person name="Hao G."/>
            <person name="Liu J."/>
            <person name="Yang Y."/>
        </authorList>
    </citation>
    <scope>NUCLEOTIDE SEQUENCE [LARGE SCALE GENOMIC DNA]</scope>
    <source>
        <strain evidence="4">Cfa_2016G</strain>
        <tissue evidence="4">Leaf</tissue>
    </source>
</reference>
<evidence type="ECO:0000313" key="5">
    <source>
        <dbReference type="Proteomes" id="UP000327013"/>
    </source>
</evidence>
<dbReference type="OrthoDB" id="5835829at2759"/>
<name>A0A660KN06_9ROSI</name>
<sequence length="322" mass="36294">MAALLHVFSAHVEEVVGKMTEPALVFTLYYHLDLLRKNGHFACQDTKKDTIDYIPGVRTIEPKDMMSYLQETDTSSVCHQIIFNAFQDARGADFILCNSVEELESETISALCEEMSFFAVGPIFPSGFTKSFVHTSLWSESSCNQWLNNNQLCLGARPDIVSSVDADLLPVGYREEVGDRGMLMPWCYQVEVLAHPAIGGFLTHCGWNSILESICCKIPLLCFPLLTDQFTNRKLVVEDWNIGINLSNEMLITKENVSLNINRLMGEKSGDEYRKAISQARQILENALTQKGTSEKNLDQFIKDLTARIQGRAKIIHIEIFL</sequence>
<dbReference type="SUPFAM" id="SSF53756">
    <property type="entry name" value="UDP-Glycosyltransferase/glycogen phosphorylase"/>
    <property type="match status" value="1"/>
</dbReference>
<dbReference type="GO" id="GO:0080043">
    <property type="term" value="F:quercetin 3-O-glucosyltransferase activity"/>
    <property type="evidence" value="ECO:0007669"/>
    <property type="project" value="TreeGrafter"/>
</dbReference>
<keyword evidence="5" id="KW-1185">Reference proteome</keyword>
<proteinExistence type="inferred from homology"/>
<dbReference type="GO" id="GO:0080044">
    <property type="term" value="F:quercetin 7-O-glucosyltransferase activity"/>
    <property type="evidence" value="ECO:0007669"/>
    <property type="project" value="TreeGrafter"/>
</dbReference>
<dbReference type="AlphaFoldDB" id="A0A660KN06"/>
<dbReference type="InterPro" id="IPR002213">
    <property type="entry name" value="UDP_glucos_trans"/>
</dbReference>
<dbReference type="Proteomes" id="UP000327013">
    <property type="component" value="Chromosome 4"/>
</dbReference>
<dbReference type="PROSITE" id="PS00375">
    <property type="entry name" value="UDPGT"/>
    <property type="match status" value="1"/>
</dbReference>
<organism evidence="4 5">
    <name type="scientific">Carpinus fangiana</name>
    <dbReference type="NCBI Taxonomy" id="176857"/>
    <lineage>
        <taxon>Eukaryota</taxon>
        <taxon>Viridiplantae</taxon>
        <taxon>Streptophyta</taxon>
        <taxon>Embryophyta</taxon>
        <taxon>Tracheophyta</taxon>
        <taxon>Spermatophyta</taxon>
        <taxon>Magnoliopsida</taxon>
        <taxon>eudicotyledons</taxon>
        <taxon>Gunneridae</taxon>
        <taxon>Pentapetalae</taxon>
        <taxon>rosids</taxon>
        <taxon>fabids</taxon>
        <taxon>Fagales</taxon>
        <taxon>Betulaceae</taxon>
        <taxon>Carpinus</taxon>
    </lineage>
</organism>
<dbReference type="Pfam" id="PF00201">
    <property type="entry name" value="UDPGT"/>
    <property type="match status" value="1"/>
</dbReference>
<dbReference type="Gene3D" id="3.40.50.2000">
    <property type="entry name" value="Glycogen Phosphorylase B"/>
    <property type="match status" value="2"/>
</dbReference>
<dbReference type="InterPro" id="IPR035595">
    <property type="entry name" value="UDP_glycos_trans_CS"/>
</dbReference>